<sequence length="96" mass="11299">MIDKQNSLKLVKDWIKSNNLYYTDSIKYGMDLLLYLDDPDKVHSTYGLIIYNKQITYEYLIALQRVCASCKKVLLIVKVGENEELEFLSVKRFNNL</sequence>
<evidence type="ECO:0000256" key="1">
    <source>
        <dbReference type="ARBA" id="ARBA00008078"/>
    </source>
</evidence>
<dbReference type="InterPro" id="IPR006677">
    <property type="entry name" value="tRNA_intron_Endonuc_cat-like"/>
</dbReference>
<feature type="domain" description="tRNA intron endonuclease catalytic" evidence="4">
    <location>
        <begin position="16"/>
        <end position="86"/>
    </location>
</feature>
<dbReference type="AlphaFoldDB" id="A0A1X0QF39"/>
<dbReference type="Proteomes" id="UP000192501">
    <property type="component" value="Unassembled WGS sequence"/>
</dbReference>
<dbReference type="GO" id="GO:0006388">
    <property type="term" value="P:tRNA splicing, via endonucleolytic cleavage and ligation"/>
    <property type="evidence" value="ECO:0007669"/>
    <property type="project" value="InterPro"/>
</dbReference>
<name>A0A1X0QF39_9MICR</name>
<gene>
    <name evidence="5" type="ORF">A0H76_2576</name>
</gene>
<evidence type="ECO:0000313" key="5">
    <source>
        <dbReference type="EMBL" id="ORD98400.1"/>
    </source>
</evidence>
<evidence type="ECO:0000259" key="4">
    <source>
        <dbReference type="Pfam" id="PF01974"/>
    </source>
</evidence>
<dbReference type="InterPro" id="IPR036167">
    <property type="entry name" value="tRNA_intron_Endo_cat-like_sf"/>
</dbReference>
<dbReference type="GO" id="GO:0005634">
    <property type="term" value="C:nucleus"/>
    <property type="evidence" value="ECO:0007669"/>
    <property type="project" value="UniProtKB-ARBA"/>
</dbReference>
<dbReference type="Pfam" id="PF01974">
    <property type="entry name" value="tRNA_int_endo"/>
    <property type="match status" value="1"/>
</dbReference>
<dbReference type="VEuPathDB" id="MicrosporidiaDB:HERIO_788"/>
<dbReference type="EMBL" id="LTAI01000723">
    <property type="protein sequence ID" value="ORD98400.1"/>
    <property type="molecule type" value="Genomic_DNA"/>
</dbReference>
<comment type="catalytic activity">
    <reaction evidence="3">
        <text>pretRNA = a 3'-half-tRNA molecule with a 5'-OH end + a 5'-half-tRNA molecule with a 2',3'-cyclic phosphate end + an intron with a 2',3'-cyclic phosphate and a 5'-hydroxyl terminus.</text>
        <dbReference type="EC" id="4.6.1.16"/>
    </reaction>
</comment>
<dbReference type="GO" id="GO:0003676">
    <property type="term" value="F:nucleic acid binding"/>
    <property type="evidence" value="ECO:0007669"/>
    <property type="project" value="InterPro"/>
</dbReference>
<evidence type="ECO:0000256" key="3">
    <source>
        <dbReference type="ARBA" id="ARBA00034031"/>
    </source>
</evidence>
<dbReference type="SUPFAM" id="SSF53032">
    <property type="entry name" value="tRNA-intron endonuclease catalytic domain-like"/>
    <property type="match status" value="1"/>
</dbReference>
<proteinExistence type="inferred from homology"/>
<reference evidence="5 6" key="1">
    <citation type="journal article" date="2017" name="Environ. Microbiol.">
        <title>Decay of the glycolytic pathway and adaptation to intranuclear parasitism within Enterocytozoonidae microsporidia.</title>
        <authorList>
            <person name="Wiredu Boakye D."/>
            <person name="Jaroenlak P."/>
            <person name="Prachumwat A."/>
            <person name="Williams T.A."/>
            <person name="Bateman K.S."/>
            <person name="Itsathitphaisarn O."/>
            <person name="Sritunyalucksana K."/>
            <person name="Paszkiewicz K.H."/>
            <person name="Moore K.A."/>
            <person name="Stentiford G.D."/>
            <person name="Williams B.A."/>
        </authorList>
    </citation>
    <scope>NUCLEOTIDE SEQUENCE [LARGE SCALE GENOMIC DNA]</scope>
    <source>
        <strain evidence="6">canceri</strain>
    </source>
</reference>
<dbReference type="Gene3D" id="3.40.1350.10">
    <property type="match status" value="1"/>
</dbReference>
<organism evidence="5 6">
    <name type="scientific">Hepatospora eriocheir</name>
    <dbReference type="NCBI Taxonomy" id="1081669"/>
    <lineage>
        <taxon>Eukaryota</taxon>
        <taxon>Fungi</taxon>
        <taxon>Fungi incertae sedis</taxon>
        <taxon>Microsporidia</taxon>
        <taxon>Hepatosporidae</taxon>
        <taxon>Hepatospora</taxon>
    </lineage>
</organism>
<accession>A0A1X0QF39</accession>
<dbReference type="VEuPathDB" id="MicrosporidiaDB:A0H76_2576"/>
<comment type="similarity">
    <text evidence="1">Belongs to the tRNA-intron endonuclease family.</text>
</comment>
<dbReference type="EC" id="4.6.1.16" evidence="2"/>
<evidence type="ECO:0000256" key="2">
    <source>
        <dbReference type="ARBA" id="ARBA00012573"/>
    </source>
</evidence>
<dbReference type="GO" id="GO:0000213">
    <property type="term" value="F:tRNA-intron lyase activity"/>
    <property type="evidence" value="ECO:0007669"/>
    <property type="project" value="UniProtKB-EC"/>
</dbReference>
<protein>
    <recommendedName>
        <fullName evidence="2">tRNA-intron lyase</fullName>
        <ecNumber evidence="2">4.6.1.16</ecNumber>
    </recommendedName>
</protein>
<dbReference type="InterPro" id="IPR011856">
    <property type="entry name" value="tRNA_endonuc-like_dom_sf"/>
</dbReference>
<evidence type="ECO:0000313" key="6">
    <source>
        <dbReference type="Proteomes" id="UP000192501"/>
    </source>
</evidence>
<comment type="caution">
    <text evidence="5">The sequence shown here is derived from an EMBL/GenBank/DDBJ whole genome shotgun (WGS) entry which is preliminary data.</text>
</comment>